<evidence type="ECO:0000256" key="1">
    <source>
        <dbReference type="SAM" id="MobiDB-lite"/>
    </source>
</evidence>
<dbReference type="AlphaFoldDB" id="A0A1A3C3R4"/>
<feature type="domain" description="PPE family C-terminal" evidence="2">
    <location>
        <begin position="158"/>
        <end position="235"/>
    </location>
</feature>
<evidence type="ECO:0000313" key="3">
    <source>
        <dbReference type="EMBL" id="OBI81754.1"/>
    </source>
</evidence>
<dbReference type="InterPro" id="IPR022171">
    <property type="entry name" value="PPE_C"/>
</dbReference>
<protein>
    <recommendedName>
        <fullName evidence="2">PPE family C-terminal domain-containing protein</fullName>
    </recommendedName>
</protein>
<organism evidence="3 4">
    <name type="scientific">Mycobacterium asiaticum</name>
    <dbReference type="NCBI Taxonomy" id="1790"/>
    <lineage>
        <taxon>Bacteria</taxon>
        <taxon>Bacillati</taxon>
        <taxon>Actinomycetota</taxon>
        <taxon>Actinomycetes</taxon>
        <taxon>Mycobacteriales</taxon>
        <taxon>Mycobacteriaceae</taxon>
        <taxon>Mycobacterium</taxon>
    </lineage>
</organism>
<dbReference type="Proteomes" id="UP000093795">
    <property type="component" value="Unassembled WGS sequence"/>
</dbReference>
<comment type="caution">
    <text evidence="3">The sequence shown here is derived from an EMBL/GenBank/DDBJ whole genome shotgun (WGS) entry which is preliminary data.</text>
</comment>
<proteinExistence type="predicted"/>
<dbReference type="Pfam" id="PF12484">
    <property type="entry name" value="PPE-SVP"/>
    <property type="match status" value="1"/>
</dbReference>
<feature type="region of interest" description="Disordered" evidence="1">
    <location>
        <begin position="240"/>
        <end position="268"/>
    </location>
</feature>
<name>A0A1A3C3R4_MYCAS</name>
<evidence type="ECO:0000313" key="4">
    <source>
        <dbReference type="Proteomes" id="UP000093795"/>
    </source>
</evidence>
<sequence length="303" mass="30366">MYSYAGASAAATTLTPFTQPPPTTNPTGAAAQTAALPQAATGTTQSTLAQMAAVPNLLQTLSTGSFPGSNLLLDFFNSYPIQAFEQMSEDSLGVGIFSYGVNFAISGVLLTVAPIAAVGFNPLAASLSAPAAVAAADVPEADGLGSTLVRAGGDAPVSAGLGEAASVGKLSVPPSWANAPAIRLATSALPTSGSEAIPQTGPAGVIGSMAPLGGPITGVINAPRGDRTRAKSVVPRRVIPAWPGEMSGPEDASEIGAQASAAGEADSERDELIRLRRAVAEVAKQRDALKRTAAILIQESKHN</sequence>
<dbReference type="EMBL" id="LZKQ01000187">
    <property type="protein sequence ID" value="OBI81754.1"/>
    <property type="molecule type" value="Genomic_DNA"/>
</dbReference>
<evidence type="ECO:0000259" key="2">
    <source>
        <dbReference type="Pfam" id="PF12484"/>
    </source>
</evidence>
<reference evidence="3 4" key="1">
    <citation type="submission" date="2016-06" db="EMBL/GenBank/DDBJ databases">
        <authorList>
            <person name="Kjaerup R.B."/>
            <person name="Dalgaard T.S."/>
            <person name="Juul-Madsen H.R."/>
        </authorList>
    </citation>
    <scope>NUCLEOTIDE SEQUENCE [LARGE SCALE GENOMIC DNA]</scope>
    <source>
        <strain evidence="3 4">1081914.2</strain>
    </source>
</reference>
<dbReference type="OrthoDB" id="4753184at2"/>
<accession>A0A1A3C3R4</accession>
<gene>
    <name evidence="3" type="ORF">A9X01_23180</name>
</gene>